<accession>A0ABM4C998</accession>
<feature type="region of interest" description="Disordered" evidence="1">
    <location>
        <begin position="53"/>
        <end position="82"/>
    </location>
</feature>
<organism evidence="2 3">
    <name type="scientific">Hydra vulgaris</name>
    <name type="common">Hydra</name>
    <name type="synonym">Hydra attenuata</name>
    <dbReference type="NCBI Taxonomy" id="6087"/>
    <lineage>
        <taxon>Eukaryota</taxon>
        <taxon>Metazoa</taxon>
        <taxon>Cnidaria</taxon>
        <taxon>Hydrozoa</taxon>
        <taxon>Hydroidolina</taxon>
        <taxon>Anthoathecata</taxon>
        <taxon>Aplanulata</taxon>
        <taxon>Hydridae</taxon>
        <taxon>Hydra</taxon>
    </lineage>
</organism>
<sequence>MDVCQPSPKVLKDIAVQIADRDNGVWSVTLNCIVEAYSIVGEKVYKLIGKRTSNKKEAPPKQLPNVKPRQPLKSPEDSSDSTEAIVQVKQELNLVKAPVTARAIIPPSPQIKCEFELDLRSIEGDERPTAKANTFSAKDVGELLDLTIAKISSYDVQAAIESLVQLEDVFRKKKTDNEIIKRVDQMKMLFSRHAQNPKDNTEEHEKLLKLLLSGMLLLFDAQCYAGVVSYNVLKDAILYFITVLNDKL</sequence>
<dbReference type="GeneID" id="136082717"/>
<protein>
    <submittedName>
        <fullName evidence="3">Cytoskeleton-associated protein 5-like</fullName>
    </submittedName>
</protein>
<keyword evidence="2" id="KW-1185">Reference proteome</keyword>
<gene>
    <name evidence="3" type="primary">LOC136082717</name>
</gene>
<dbReference type="Proteomes" id="UP001652625">
    <property type="component" value="Chromosome 07"/>
</dbReference>
<reference evidence="3" key="1">
    <citation type="submission" date="2025-08" db="UniProtKB">
        <authorList>
            <consortium name="RefSeq"/>
        </authorList>
    </citation>
    <scope>IDENTIFICATION</scope>
</reference>
<dbReference type="Gene3D" id="1.25.10.10">
    <property type="entry name" value="Leucine-rich Repeat Variant"/>
    <property type="match status" value="1"/>
</dbReference>
<proteinExistence type="predicted"/>
<evidence type="ECO:0000256" key="1">
    <source>
        <dbReference type="SAM" id="MobiDB-lite"/>
    </source>
</evidence>
<name>A0ABM4C998_HYDVU</name>
<evidence type="ECO:0000313" key="3">
    <source>
        <dbReference type="RefSeq" id="XP_065658210.1"/>
    </source>
</evidence>
<dbReference type="RefSeq" id="XP_065658210.1">
    <property type="nucleotide sequence ID" value="XM_065802138.1"/>
</dbReference>
<dbReference type="InterPro" id="IPR045110">
    <property type="entry name" value="XMAP215"/>
</dbReference>
<dbReference type="InterPro" id="IPR011989">
    <property type="entry name" value="ARM-like"/>
</dbReference>
<evidence type="ECO:0000313" key="2">
    <source>
        <dbReference type="Proteomes" id="UP001652625"/>
    </source>
</evidence>
<dbReference type="PANTHER" id="PTHR12609">
    <property type="entry name" value="MICROTUBULE ASSOCIATED PROTEIN XMAP215"/>
    <property type="match status" value="1"/>
</dbReference>